<evidence type="ECO:0000256" key="1">
    <source>
        <dbReference type="ARBA" id="ARBA00022630"/>
    </source>
</evidence>
<keyword evidence="1" id="KW-0285">Flavoprotein</keyword>
<evidence type="ECO:0000259" key="3">
    <source>
        <dbReference type="Pfam" id="PF03358"/>
    </source>
</evidence>
<keyword evidence="2" id="KW-0288">FMN</keyword>
<dbReference type="PANTHER" id="PTHR43278">
    <property type="entry name" value="NAD(P)H-DEPENDENT FMN-CONTAINING OXIDOREDUCTASE YWQN-RELATED"/>
    <property type="match status" value="1"/>
</dbReference>
<evidence type="ECO:0000256" key="2">
    <source>
        <dbReference type="ARBA" id="ARBA00022643"/>
    </source>
</evidence>
<feature type="domain" description="NADPH-dependent FMN reductase-like" evidence="3">
    <location>
        <begin position="1"/>
        <end position="106"/>
    </location>
</feature>
<sequence>MRIAIINGSPKGENSVTLQNTRYMFKRHSEVQLEVYNVAQQIHRLEKDIEYFETTLTNMASADAVIWSFPVYVFTVPSQLKRFIEMVFERNFEKSFNLKYTCLVLSSIHFYDHCAVNYMNAICDDLKMKYVDFLSVHMRDLTKEAGRDYVKTFGNRFLRAVEDQKVTQVNHAPLTKPNLNYVPSILEKTVSFADKKALLVVDDLEDQTLKAMVDQCLHISGHTFEIINLSKLDIKGGCIGCIKCGHNYECRYKGKDDFIAFYDEKIKGAEVILFAGTIKDRYLSSKWKQYLDRAFFNTHTPTLMNKHVGFIISGPLRAIPNLKQTLEAYFQWQKCHNSGYVSNEYETSDELDQQLLSLMHNILSASESKLKANETFLSVSTHKLFRDEMWGHLRFPFRADYKAYKAMHLFDFPQKNVKSRVYNRIMSILMLIPKVRSEIYTNQMIPAMVKQHKKIVNDPEL</sequence>
<name>A0ABR9ZNC8_9FIRM</name>
<evidence type="ECO:0000313" key="4">
    <source>
        <dbReference type="EMBL" id="MBF4691821.1"/>
    </source>
</evidence>
<dbReference type="PANTHER" id="PTHR43278:SF4">
    <property type="entry name" value="NAD(P)H-DEPENDENT FMN-CONTAINING OXIDOREDUCTASE YWQN-RELATED"/>
    <property type="match status" value="1"/>
</dbReference>
<organism evidence="4 5">
    <name type="scientific">Fusibacter ferrireducens</name>
    <dbReference type="NCBI Taxonomy" id="2785058"/>
    <lineage>
        <taxon>Bacteria</taxon>
        <taxon>Bacillati</taxon>
        <taxon>Bacillota</taxon>
        <taxon>Clostridia</taxon>
        <taxon>Eubacteriales</taxon>
        <taxon>Eubacteriales Family XII. Incertae Sedis</taxon>
        <taxon>Fusibacter</taxon>
    </lineage>
</organism>
<dbReference type="Pfam" id="PF03358">
    <property type="entry name" value="FMN_red"/>
    <property type="match status" value="1"/>
</dbReference>
<gene>
    <name evidence="4" type="ORF">ISU02_01760</name>
</gene>
<protein>
    <submittedName>
        <fullName evidence="4">NAD(P)H-dependent oxidoreductase</fullName>
    </submittedName>
</protein>
<dbReference type="Proteomes" id="UP000614200">
    <property type="component" value="Unassembled WGS sequence"/>
</dbReference>
<dbReference type="InterPro" id="IPR029039">
    <property type="entry name" value="Flavoprotein-like_sf"/>
</dbReference>
<dbReference type="Gene3D" id="3.40.50.360">
    <property type="match status" value="2"/>
</dbReference>
<dbReference type="InterPro" id="IPR051796">
    <property type="entry name" value="ISF_SsuE-like"/>
</dbReference>
<evidence type="ECO:0000313" key="5">
    <source>
        <dbReference type="Proteomes" id="UP000614200"/>
    </source>
</evidence>
<dbReference type="EMBL" id="JADKNH010000001">
    <property type="protein sequence ID" value="MBF4691821.1"/>
    <property type="molecule type" value="Genomic_DNA"/>
</dbReference>
<keyword evidence="5" id="KW-1185">Reference proteome</keyword>
<accession>A0ABR9ZNC8</accession>
<dbReference type="SUPFAM" id="SSF52218">
    <property type="entry name" value="Flavoproteins"/>
    <property type="match status" value="2"/>
</dbReference>
<reference evidence="4 5" key="1">
    <citation type="submission" date="2020-11" db="EMBL/GenBank/DDBJ databases">
        <title>Fusibacter basophilias sp. nov.</title>
        <authorList>
            <person name="Qiu D."/>
        </authorList>
    </citation>
    <scope>NUCLEOTIDE SEQUENCE [LARGE SCALE GENOMIC DNA]</scope>
    <source>
        <strain evidence="4 5">Q10-2</strain>
    </source>
</reference>
<dbReference type="InterPro" id="IPR005025">
    <property type="entry name" value="FMN_Rdtase-like_dom"/>
</dbReference>
<comment type="caution">
    <text evidence="4">The sequence shown here is derived from an EMBL/GenBank/DDBJ whole genome shotgun (WGS) entry which is preliminary data.</text>
</comment>
<proteinExistence type="predicted"/>
<dbReference type="RefSeq" id="WP_194700052.1">
    <property type="nucleotide sequence ID" value="NZ_JADKNH010000001.1"/>
</dbReference>